<protein>
    <submittedName>
        <fullName evidence="1">Uncharacterized protein</fullName>
    </submittedName>
</protein>
<sequence length="50" mass="5319">MNNTTLTIEKGGLINAQGGLFTSKESLIAGQMNLTGKPDLNTTTGRHLFI</sequence>
<name>A0A811ARC2_ECOLX</name>
<dbReference type="AlphaFoldDB" id="A0A811ARC2"/>
<keyword evidence="1" id="KW-0614">Plasmid</keyword>
<dbReference type="EMBL" id="LC620533">
    <property type="protein sequence ID" value="BCT73566.1"/>
    <property type="molecule type" value="Genomic_DNA"/>
</dbReference>
<organism evidence="1">
    <name type="scientific">Escherichia coli</name>
    <dbReference type="NCBI Taxonomy" id="562"/>
    <lineage>
        <taxon>Bacteria</taxon>
        <taxon>Pseudomonadati</taxon>
        <taxon>Pseudomonadota</taxon>
        <taxon>Gammaproteobacteria</taxon>
        <taxon>Enterobacterales</taxon>
        <taxon>Enterobacteriaceae</taxon>
        <taxon>Escherichia</taxon>
    </lineage>
</organism>
<evidence type="ECO:0000313" key="1">
    <source>
        <dbReference type="EMBL" id="BCT73566.1"/>
    </source>
</evidence>
<reference evidence="1" key="1">
    <citation type="submission" date="2021-03" db="EMBL/GenBank/DDBJ databases">
        <title>Whole genome sequence of tetracycline plasmid in Escherichia coli.</title>
        <authorList>
            <person name="Usui M."/>
            <person name="Fukuda A."/>
        </authorList>
    </citation>
    <scope>NUCLEOTIDE SEQUENCE</scope>
    <source>
        <strain evidence="1">I66</strain>
        <plasmid evidence="1">pI66</plasmid>
    </source>
</reference>
<geneLocation type="plasmid" evidence="1">
    <name>pI66</name>
</geneLocation>
<proteinExistence type="predicted"/>
<accession>A0A811ARC2</accession>